<protein>
    <submittedName>
        <fullName evidence="1">Uncharacterized protein</fullName>
    </submittedName>
</protein>
<proteinExistence type="predicted"/>
<reference evidence="1 2" key="1">
    <citation type="submission" date="2023-09" db="EMBL/GenBank/DDBJ databases">
        <authorList>
            <person name="Rey-Velasco X."/>
        </authorList>
    </citation>
    <scope>NUCLEOTIDE SEQUENCE [LARGE SCALE GENOMIC DNA]</scope>
    <source>
        <strain evidence="1 2">F297</strain>
    </source>
</reference>
<keyword evidence="2" id="KW-1185">Reference proteome</keyword>
<dbReference type="SUPFAM" id="SSF53756">
    <property type="entry name" value="UDP-Glycosyltransferase/glycogen phosphorylase"/>
    <property type="match status" value="1"/>
</dbReference>
<name>A0ABU3CRE2_9FLAO</name>
<gene>
    <name evidence="1" type="ORF">RM529_01835</name>
</gene>
<dbReference type="EMBL" id="JAVRHP010000005">
    <property type="protein sequence ID" value="MDT0648866.1"/>
    <property type="molecule type" value="Genomic_DNA"/>
</dbReference>
<dbReference type="InterPro" id="IPR043148">
    <property type="entry name" value="TagF_C"/>
</dbReference>
<dbReference type="Gene3D" id="3.40.50.12580">
    <property type="match status" value="1"/>
</dbReference>
<comment type="caution">
    <text evidence="1">The sequence shown here is derived from an EMBL/GenBank/DDBJ whole genome shotgun (WGS) entry which is preliminary data.</text>
</comment>
<dbReference type="Proteomes" id="UP001248819">
    <property type="component" value="Unassembled WGS sequence"/>
</dbReference>
<accession>A0ABU3CRE2</accession>
<sequence>MNKTLGLVITDGVGYRNFYLSNFLNEAAARFEKVIIYSGLPASVFDAHESENIKIVELPVFVEPFKTWFWRKFKEVAHLQLHKKFFGINDNLKANKSSSASNRGKATRLIYYLTRHFHSEKIISFLEKKQLSSIANHQVSRECVDFLQNDRPDFLFFTHQRPPYVIPLVYAANKLKIKTGSFIFSWDNLASKGRMAAPFDSFLVWSELMKQELLYFYPKTSGHAVRIVGTPQFEPYVMQRYEEGKPEFFQKHGLSSDKKTICYSCGDISTSRNDELYIEIIATAIAEEKISEPVNLLVRTSPAEEPERFSFLKEKFPFIRWNYPEWFISRKDHPEPWSQRVPSESDLVDLRGVLNYSDLSINMCSTMSLDFMLFDKPVINPTFGTKENDLYDDQKYLKYSHYERVMESGAVAIVKNEEELLREINFSLKNPNTRLKEQKELLKMQIGKPLEGTSARIAKALKEFSGT</sequence>
<dbReference type="RefSeq" id="WP_311483044.1">
    <property type="nucleotide sequence ID" value="NZ_JAVRHP010000005.1"/>
</dbReference>
<evidence type="ECO:0000313" key="2">
    <source>
        <dbReference type="Proteomes" id="UP001248819"/>
    </source>
</evidence>
<evidence type="ECO:0000313" key="1">
    <source>
        <dbReference type="EMBL" id="MDT0648866.1"/>
    </source>
</evidence>
<organism evidence="1 2">
    <name type="scientific">Autumnicola edwardsiae</name>
    <dbReference type="NCBI Taxonomy" id="3075594"/>
    <lineage>
        <taxon>Bacteria</taxon>
        <taxon>Pseudomonadati</taxon>
        <taxon>Bacteroidota</taxon>
        <taxon>Flavobacteriia</taxon>
        <taxon>Flavobacteriales</taxon>
        <taxon>Flavobacteriaceae</taxon>
        <taxon>Autumnicola</taxon>
    </lineage>
</organism>